<evidence type="ECO:0000313" key="2">
    <source>
        <dbReference type="Proteomes" id="UP000077266"/>
    </source>
</evidence>
<gene>
    <name evidence="1" type="ORF">EXIGLDRAFT_717111</name>
</gene>
<name>A0A166AMT0_EXIGL</name>
<protein>
    <submittedName>
        <fullName evidence="1">Uncharacterized protein</fullName>
    </submittedName>
</protein>
<dbReference type="Proteomes" id="UP000077266">
    <property type="component" value="Unassembled WGS sequence"/>
</dbReference>
<organism evidence="1 2">
    <name type="scientific">Exidia glandulosa HHB12029</name>
    <dbReference type="NCBI Taxonomy" id="1314781"/>
    <lineage>
        <taxon>Eukaryota</taxon>
        <taxon>Fungi</taxon>
        <taxon>Dikarya</taxon>
        <taxon>Basidiomycota</taxon>
        <taxon>Agaricomycotina</taxon>
        <taxon>Agaricomycetes</taxon>
        <taxon>Auriculariales</taxon>
        <taxon>Exidiaceae</taxon>
        <taxon>Exidia</taxon>
    </lineage>
</organism>
<accession>A0A166AMT0</accession>
<reference evidence="1 2" key="1">
    <citation type="journal article" date="2016" name="Mol. Biol. Evol.">
        <title>Comparative Genomics of Early-Diverging Mushroom-Forming Fungi Provides Insights into the Origins of Lignocellulose Decay Capabilities.</title>
        <authorList>
            <person name="Nagy L.G."/>
            <person name="Riley R."/>
            <person name="Tritt A."/>
            <person name="Adam C."/>
            <person name="Daum C."/>
            <person name="Floudas D."/>
            <person name="Sun H."/>
            <person name="Yadav J.S."/>
            <person name="Pangilinan J."/>
            <person name="Larsson K.H."/>
            <person name="Matsuura K."/>
            <person name="Barry K."/>
            <person name="Labutti K."/>
            <person name="Kuo R."/>
            <person name="Ohm R.A."/>
            <person name="Bhattacharya S.S."/>
            <person name="Shirouzu T."/>
            <person name="Yoshinaga Y."/>
            <person name="Martin F.M."/>
            <person name="Grigoriev I.V."/>
            <person name="Hibbett D.S."/>
        </authorList>
    </citation>
    <scope>NUCLEOTIDE SEQUENCE [LARGE SCALE GENOMIC DNA]</scope>
    <source>
        <strain evidence="1 2">HHB12029</strain>
    </source>
</reference>
<proteinExistence type="predicted"/>
<sequence length="527" mass="59438">MASTSPRNDGMRPAKRQRLAIDDAHSDDKAVGLAYHGASSSASHGATVSPGMRLNGDVLHQVILESAAVMRYNAQFLRTLSSISKSWRSATLDAASVWATIDFSYKDYENPSDPRGVLMTVADVEEWLTRSGKWAKDVWLECHKMPVDELEALFELLQKHSRYIRSLYVGRVVTCDVDPYDFFLDYFVGFAGLTGLNFRRETEFGLLIDDYEARSLILAANPSITCISLEDGRYLHLFADDVRNRLTGLALEYENLYHVIIVLKSNGGFPALTHLAIDHLAVPDDTIPELTALSLYNVVLNPLEFTGLRVLYLGVPHTRYNAWSNMAWGTLFRLLVTPQLEELALSELDDKHPTATWNIQPLWNLVLSYRPPLRRLYLQGFCFDGIDLREFFSYLPLLERLVLLATEVSLSDVCSLFSAPQPDRWLCPRLADLCIAHPGVTKPKQRLSRAAVENLVRARLVGDGVRAMVRVRLDHASIWHEGRGFYWFNDPADAGGRRGPLVLFTEALQPTAWWQVCTGAETLLWPQ</sequence>
<evidence type="ECO:0000313" key="1">
    <source>
        <dbReference type="EMBL" id="KZV93509.1"/>
    </source>
</evidence>
<dbReference type="EMBL" id="KV425989">
    <property type="protein sequence ID" value="KZV93509.1"/>
    <property type="molecule type" value="Genomic_DNA"/>
</dbReference>
<dbReference type="InParanoid" id="A0A166AMT0"/>
<dbReference type="AlphaFoldDB" id="A0A166AMT0"/>
<dbReference type="SUPFAM" id="SSF52047">
    <property type="entry name" value="RNI-like"/>
    <property type="match status" value="1"/>
</dbReference>
<dbReference type="InterPro" id="IPR032675">
    <property type="entry name" value="LRR_dom_sf"/>
</dbReference>
<keyword evidence="2" id="KW-1185">Reference proteome</keyword>
<dbReference type="Gene3D" id="3.80.10.10">
    <property type="entry name" value="Ribonuclease Inhibitor"/>
    <property type="match status" value="1"/>
</dbReference>